<dbReference type="InterPro" id="IPR001296">
    <property type="entry name" value="Glyco_trans_1"/>
</dbReference>
<dbReference type="STRING" id="1798375.A2773_05170"/>
<accession>A0A1F5ZP08</accession>
<feature type="domain" description="Glycosyltransferase subfamily 4-like N-terminal" evidence="2">
    <location>
        <begin position="18"/>
        <end position="166"/>
    </location>
</feature>
<dbReference type="SUPFAM" id="SSF53756">
    <property type="entry name" value="UDP-Glycosyltransferase/glycogen phosphorylase"/>
    <property type="match status" value="1"/>
</dbReference>
<dbReference type="PANTHER" id="PTHR12526:SF595">
    <property type="entry name" value="BLL5217 PROTEIN"/>
    <property type="match status" value="1"/>
</dbReference>
<evidence type="ECO:0000259" key="1">
    <source>
        <dbReference type="Pfam" id="PF00534"/>
    </source>
</evidence>
<evidence type="ECO:0000313" key="3">
    <source>
        <dbReference type="EMBL" id="OGG14113.1"/>
    </source>
</evidence>
<evidence type="ECO:0000259" key="2">
    <source>
        <dbReference type="Pfam" id="PF13439"/>
    </source>
</evidence>
<evidence type="ECO:0008006" key="5">
    <source>
        <dbReference type="Google" id="ProtNLM"/>
    </source>
</evidence>
<dbReference type="GO" id="GO:0016757">
    <property type="term" value="F:glycosyltransferase activity"/>
    <property type="evidence" value="ECO:0007669"/>
    <property type="project" value="InterPro"/>
</dbReference>
<evidence type="ECO:0000313" key="4">
    <source>
        <dbReference type="Proteomes" id="UP000177383"/>
    </source>
</evidence>
<sequence length="344" mass="38624">MKIAQLSSPWIALPPLKYGGTERVVYNLSEELVKRGHEVTVFATGDSKVSGKLSYYYKKALSQEPKYKNDPLVWLHHFYDCFKGAGKFDIVHNHMQHPAIFLSDFIKTPVVHTLHGNFFPGETLESKREVLARFKKHNYVSISDAQRGGMPDLNYIKTVYNGINTAEFELGDGSGGYLAWIGRVTPKKGLETAIEISHELKIPLKISAYIDATDMEYFVKKIGSMINGKNVEFLGELHGVEKTEFLKNAKVLLFPITWQEPFGLVMVEAMACGTPVIAFNKGSVPEVVADGVNGFVVETKEEMKQAVSAVSGINRKKCQESVIHKFTIEKMTDGYEEVYRKICE</sequence>
<dbReference type="Proteomes" id="UP000177383">
    <property type="component" value="Unassembled WGS sequence"/>
</dbReference>
<dbReference type="PANTHER" id="PTHR12526">
    <property type="entry name" value="GLYCOSYLTRANSFERASE"/>
    <property type="match status" value="1"/>
</dbReference>
<gene>
    <name evidence="3" type="ORF">A2773_05170</name>
</gene>
<dbReference type="Pfam" id="PF13439">
    <property type="entry name" value="Glyco_transf_4"/>
    <property type="match status" value="1"/>
</dbReference>
<feature type="domain" description="Glycosyl transferase family 1" evidence="1">
    <location>
        <begin position="178"/>
        <end position="308"/>
    </location>
</feature>
<dbReference type="Gene3D" id="3.40.50.2000">
    <property type="entry name" value="Glycogen Phosphorylase B"/>
    <property type="match status" value="2"/>
</dbReference>
<dbReference type="CDD" id="cd03802">
    <property type="entry name" value="GT4_AviGT4-like"/>
    <property type="match status" value="1"/>
</dbReference>
<comment type="caution">
    <text evidence="3">The sequence shown here is derived from an EMBL/GenBank/DDBJ whole genome shotgun (WGS) entry which is preliminary data.</text>
</comment>
<name>A0A1F5ZP08_9BACT</name>
<dbReference type="AlphaFoldDB" id="A0A1F5ZP08"/>
<dbReference type="Pfam" id="PF00534">
    <property type="entry name" value="Glycos_transf_1"/>
    <property type="match status" value="1"/>
</dbReference>
<organism evidence="3 4">
    <name type="scientific">Candidatus Gottesmanbacteria bacterium RIFCSPHIGHO2_01_FULL_39_10</name>
    <dbReference type="NCBI Taxonomy" id="1798375"/>
    <lineage>
        <taxon>Bacteria</taxon>
        <taxon>Candidatus Gottesmaniibacteriota</taxon>
    </lineage>
</organism>
<dbReference type="InterPro" id="IPR028098">
    <property type="entry name" value="Glyco_trans_4-like_N"/>
</dbReference>
<proteinExistence type="predicted"/>
<dbReference type="EMBL" id="MFJE01000024">
    <property type="protein sequence ID" value="OGG14113.1"/>
    <property type="molecule type" value="Genomic_DNA"/>
</dbReference>
<protein>
    <recommendedName>
        <fullName evidence="5">Glycosyl transferase</fullName>
    </recommendedName>
</protein>
<reference evidence="3 4" key="1">
    <citation type="journal article" date="2016" name="Nat. Commun.">
        <title>Thousands of microbial genomes shed light on interconnected biogeochemical processes in an aquifer system.</title>
        <authorList>
            <person name="Anantharaman K."/>
            <person name="Brown C.T."/>
            <person name="Hug L.A."/>
            <person name="Sharon I."/>
            <person name="Castelle C.J."/>
            <person name="Probst A.J."/>
            <person name="Thomas B.C."/>
            <person name="Singh A."/>
            <person name="Wilkins M.J."/>
            <person name="Karaoz U."/>
            <person name="Brodie E.L."/>
            <person name="Williams K.H."/>
            <person name="Hubbard S.S."/>
            <person name="Banfield J.F."/>
        </authorList>
    </citation>
    <scope>NUCLEOTIDE SEQUENCE [LARGE SCALE GENOMIC DNA]</scope>
</reference>